<dbReference type="AlphaFoldDB" id="A0A4P2PUA3"/>
<keyword evidence="1" id="KW-0472">Membrane</keyword>
<keyword evidence="1" id="KW-1133">Transmembrane helix</keyword>
<evidence type="ECO:0008006" key="4">
    <source>
        <dbReference type="Google" id="ProtNLM"/>
    </source>
</evidence>
<dbReference type="OrthoDB" id="9800130at2"/>
<gene>
    <name evidence="2" type="ORF">SOCEGT47_004100</name>
</gene>
<proteinExistence type="predicted"/>
<reference evidence="2 3" key="1">
    <citation type="submission" date="2015-09" db="EMBL/GenBank/DDBJ databases">
        <title>Sorangium comparison.</title>
        <authorList>
            <person name="Zaburannyi N."/>
            <person name="Bunk B."/>
            <person name="Overmann J."/>
            <person name="Mueller R."/>
        </authorList>
    </citation>
    <scope>NUCLEOTIDE SEQUENCE [LARGE SCALE GENOMIC DNA]</scope>
    <source>
        <strain evidence="2 3">So ceGT47</strain>
    </source>
</reference>
<evidence type="ECO:0000256" key="1">
    <source>
        <dbReference type="SAM" id="Phobius"/>
    </source>
</evidence>
<keyword evidence="1" id="KW-0812">Transmembrane</keyword>
<organism evidence="2 3">
    <name type="scientific">Sorangium cellulosum</name>
    <name type="common">Polyangium cellulosum</name>
    <dbReference type="NCBI Taxonomy" id="56"/>
    <lineage>
        <taxon>Bacteria</taxon>
        <taxon>Pseudomonadati</taxon>
        <taxon>Myxococcota</taxon>
        <taxon>Polyangia</taxon>
        <taxon>Polyangiales</taxon>
        <taxon>Polyangiaceae</taxon>
        <taxon>Sorangium</taxon>
    </lineage>
</organism>
<evidence type="ECO:0000313" key="2">
    <source>
        <dbReference type="EMBL" id="AUX19953.1"/>
    </source>
</evidence>
<dbReference type="EMBL" id="CP012670">
    <property type="protein sequence ID" value="AUX19953.1"/>
    <property type="molecule type" value="Genomic_DNA"/>
</dbReference>
<dbReference type="Proteomes" id="UP000295781">
    <property type="component" value="Chromosome"/>
</dbReference>
<feature type="transmembrane region" description="Helical" evidence="1">
    <location>
        <begin position="80"/>
        <end position="112"/>
    </location>
</feature>
<sequence>MLHGATMAATQTALSFLNAHREEIALGAGAFLASLLASMVVMTIVVIRLPEDYLERTENPPFLPGCPAWVRAAARVGKNVLGAVLVVLGVVLALPGVPGQGVLTMVIGVMLLDIPGKRRLEQRVLAAPKVHAAVNRVRARFRRPPLRHQAGSAGSSPGER</sequence>
<feature type="transmembrane region" description="Helical" evidence="1">
    <location>
        <begin position="24"/>
        <end position="47"/>
    </location>
</feature>
<name>A0A4P2PUA3_SORCE</name>
<protein>
    <recommendedName>
        <fullName evidence="4">Transmembrane protein</fullName>
    </recommendedName>
</protein>
<evidence type="ECO:0000313" key="3">
    <source>
        <dbReference type="Proteomes" id="UP000295781"/>
    </source>
</evidence>
<accession>A0A4P2PUA3</accession>